<accession>A0ABS6YD71</accession>
<proteinExistence type="predicted"/>
<dbReference type="SUPFAM" id="SSF54534">
    <property type="entry name" value="FKBP-like"/>
    <property type="match status" value="2"/>
</dbReference>
<keyword evidence="1" id="KW-0732">Signal</keyword>
<gene>
    <name evidence="4" type="ORF">KZO38_07060</name>
</gene>
<reference evidence="4 5" key="1">
    <citation type="submission" date="2021-07" db="EMBL/GenBank/DDBJ databases">
        <title>Genomic diversity and antimicrobial resistance of Prevotella spp. isolated from chronic lung disease airways.</title>
        <authorList>
            <person name="Webb K.A."/>
            <person name="Olagoke O.S."/>
            <person name="Baird T."/>
            <person name="Neill J."/>
            <person name="Pham A."/>
            <person name="Wells T.J."/>
            <person name="Ramsay K.A."/>
            <person name="Bell S.C."/>
            <person name="Sarovich D.S."/>
            <person name="Price E.P."/>
        </authorList>
    </citation>
    <scope>NUCLEOTIDE SEQUENCE [LARGE SCALE GENOMIC DNA]</scope>
    <source>
        <strain evidence="4 5">SCHI0011.S.12</strain>
    </source>
</reference>
<dbReference type="GeneID" id="93182748"/>
<dbReference type="GO" id="GO:0003755">
    <property type="term" value="F:peptidyl-prolyl cis-trans isomerase activity"/>
    <property type="evidence" value="ECO:0007669"/>
    <property type="project" value="UniProtKB-EC"/>
</dbReference>
<feature type="domain" description="PpiC" evidence="3">
    <location>
        <begin position="185"/>
        <end position="285"/>
    </location>
</feature>
<dbReference type="SUPFAM" id="SSF109998">
    <property type="entry name" value="Triger factor/SurA peptide-binding domain-like"/>
    <property type="match status" value="1"/>
</dbReference>
<dbReference type="EMBL" id="JAHXCT010000004">
    <property type="protein sequence ID" value="MBW4769520.1"/>
    <property type="molecule type" value="Genomic_DNA"/>
</dbReference>
<keyword evidence="5" id="KW-1185">Reference proteome</keyword>
<name>A0ABS6YD71_9BACT</name>
<dbReference type="PROSITE" id="PS50198">
    <property type="entry name" value="PPIC_PPIASE_2"/>
    <property type="match status" value="2"/>
</dbReference>
<dbReference type="InterPro" id="IPR000297">
    <property type="entry name" value="PPIase_PpiC"/>
</dbReference>
<dbReference type="PANTHER" id="PTHR47637">
    <property type="entry name" value="CHAPERONE SURA"/>
    <property type="match status" value="1"/>
</dbReference>
<evidence type="ECO:0000313" key="4">
    <source>
        <dbReference type="EMBL" id="MBW4769520.1"/>
    </source>
</evidence>
<keyword evidence="2" id="KW-0697">Rotamase</keyword>
<dbReference type="Proteomes" id="UP000788426">
    <property type="component" value="Unassembled WGS sequence"/>
</dbReference>
<evidence type="ECO:0000259" key="3">
    <source>
        <dbReference type="PROSITE" id="PS50198"/>
    </source>
</evidence>
<comment type="caution">
    <text evidence="4">The sequence shown here is derived from an EMBL/GenBank/DDBJ whole genome shotgun (WGS) entry which is preliminary data.</text>
</comment>
<evidence type="ECO:0000313" key="5">
    <source>
        <dbReference type="Proteomes" id="UP000788426"/>
    </source>
</evidence>
<dbReference type="InterPro" id="IPR046357">
    <property type="entry name" value="PPIase_dom_sf"/>
</dbReference>
<evidence type="ECO:0000256" key="1">
    <source>
        <dbReference type="ARBA" id="ARBA00022729"/>
    </source>
</evidence>
<keyword evidence="2 4" id="KW-0413">Isomerase</keyword>
<sequence length="463" mass="52872">MTYAGMSLQAGRLGANSHSNDSLTKATKAVTINPQSVVDEVIWVVGDEPILKSDVEAMRLQSELEGVKWNGDPDCIIPEQLAVQKLFLHQAAIDSIDISESEIASEIEQQINYWIQQIGSKEKLEEYRRQSITQIRQQMHDDFKNRLLIQEMKKKLVKDIAVTPGDVRRYFESLPADSVPTVPTTVEVEIITMLPRVSQEEIAKVKNDLRDYTDRVTKGETSFATLARLYSEDPGSARQGGEMDYTGRGMFDPAFAAVAFNLTDPKKISKIVETEFGYHIIQLIDKRGDKVKVRHILRKPVVSAEVVEATRVKMDSLLTDIRDGKFTFEDAAFHVSDDKDTRNNKGLMVNNVNNERTSRFQMRDLPTEVARQVETLKPGEISNVFEMVNDRGKKVCAIVKLKNRVDAHKAVITEDYQVLKNVVLAKEREKFLHNWVVNKIKNTYIRMENQYKNCNFEYQGWIK</sequence>
<dbReference type="InterPro" id="IPR027304">
    <property type="entry name" value="Trigger_fact/SurA_dom_sf"/>
</dbReference>
<feature type="domain" description="PpiC" evidence="3">
    <location>
        <begin position="288"/>
        <end position="400"/>
    </location>
</feature>
<dbReference type="RefSeq" id="WP_018362794.1">
    <property type="nucleotide sequence ID" value="NZ_JAHXCT010000004.1"/>
</dbReference>
<dbReference type="Pfam" id="PF00639">
    <property type="entry name" value="Rotamase"/>
    <property type="match status" value="2"/>
</dbReference>
<organism evidence="4 5">
    <name type="scientific">Hoylesella nanceiensis</name>
    <dbReference type="NCBI Taxonomy" id="425941"/>
    <lineage>
        <taxon>Bacteria</taxon>
        <taxon>Pseudomonadati</taxon>
        <taxon>Bacteroidota</taxon>
        <taxon>Bacteroidia</taxon>
        <taxon>Bacteroidales</taxon>
        <taxon>Prevotellaceae</taxon>
        <taxon>Hoylesella</taxon>
    </lineage>
</organism>
<evidence type="ECO:0000256" key="2">
    <source>
        <dbReference type="PROSITE-ProRule" id="PRU00278"/>
    </source>
</evidence>
<dbReference type="PANTHER" id="PTHR47637:SF1">
    <property type="entry name" value="CHAPERONE SURA"/>
    <property type="match status" value="1"/>
</dbReference>
<dbReference type="Gene3D" id="3.10.50.40">
    <property type="match status" value="2"/>
</dbReference>
<protein>
    <submittedName>
        <fullName evidence="4">Peptidylprolyl isomerase</fullName>
        <ecNumber evidence="4">5.2.1.8</ecNumber>
    </submittedName>
</protein>
<dbReference type="InterPro" id="IPR050280">
    <property type="entry name" value="OMP_Chaperone_SurA"/>
</dbReference>
<dbReference type="EC" id="5.2.1.8" evidence="4"/>